<evidence type="ECO:0000313" key="5">
    <source>
        <dbReference type="EMBL" id="KAJ7960931.1"/>
    </source>
</evidence>
<gene>
    <name evidence="5" type="ORF">O6P43_021305</name>
</gene>
<comment type="caution">
    <text evidence="5">The sequence shown here is derived from an EMBL/GenBank/DDBJ whole genome shotgun (WGS) entry which is preliminary data.</text>
</comment>
<evidence type="ECO:0000313" key="6">
    <source>
        <dbReference type="Proteomes" id="UP001163823"/>
    </source>
</evidence>
<dbReference type="InterPro" id="IPR001554">
    <property type="entry name" value="Glyco_hydro_14"/>
</dbReference>
<dbReference type="Pfam" id="PF01373">
    <property type="entry name" value="Glyco_hydro_14"/>
    <property type="match status" value="2"/>
</dbReference>
<sequence length="294" mass="33077">MHSSSNACGGISLPLWILEVGDHNKDIYFGDQHGFSNEDYLTLGVDQLPLFSGRIPLQCYEDFMFNFLNKFEPLVGIVIEEISIGLGPCGELRYPAHPFGDGRWKFPGISEFQCYDKYLMEDLKMAALQEGKPHWGDRGPQNTCCYDSLPSEVPFFEEGGEGFQSDYGCFFLEWYSGSLIRHADAILAKAANLLKKYQDTGYYNTALRDGYDPVASVLSRHGAGLHILCLEMTDNESPQAYLCSPEGLLQQIWSISKKRTVDLIGTLGEMTGNVLTRLDYCKYMLTVTIHKLKL</sequence>
<dbReference type="PANTHER" id="PTHR31352">
    <property type="entry name" value="BETA-AMYLASE 1, CHLOROPLASTIC"/>
    <property type="match status" value="1"/>
</dbReference>
<dbReference type="Proteomes" id="UP001163823">
    <property type="component" value="Chromosome 8"/>
</dbReference>
<keyword evidence="4" id="KW-0326">Glycosidase</keyword>
<accession>A0AAD7LP51</accession>
<comment type="catalytic activity">
    <reaction evidence="4">
        <text>Hydrolysis of (1-&gt;4)-alpha-D-glucosidic linkages in polysaccharides so as to remove successive maltose units from the non-reducing ends of the chains.</text>
        <dbReference type="EC" id="3.2.1.2"/>
    </reaction>
</comment>
<dbReference type="PRINTS" id="PR00750">
    <property type="entry name" value="BETAAMYLASE"/>
</dbReference>
<dbReference type="GO" id="GO:0016161">
    <property type="term" value="F:beta-amylase activity"/>
    <property type="evidence" value="ECO:0007669"/>
    <property type="project" value="UniProtKB-EC"/>
</dbReference>
<dbReference type="EMBL" id="JARAOO010000008">
    <property type="protein sequence ID" value="KAJ7960931.1"/>
    <property type="molecule type" value="Genomic_DNA"/>
</dbReference>
<keyword evidence="3 4" id="KW-0624">Polysaccharide degradation</keyword>
<dbReference type="PANTHER" id="PTHR31352:SF37">
    <property type="entry name" value="INACTIVE BETA-AMYLASE 4, CHLOROPLASTIC"/>
    <property type="match status" value="1"/>
</dbReference>
<dbReference type="InterPro" id="IPR017853">
    <property type="entry name" value="GH"/>
</dbReference>
<evidence type="ECO:0000256" key="3">
    <source>
        <dbReference type="ARBA" id="ARBA00023326"/>
    </source>
</evidence>
<name>A0AAD7LP51_QUISA</name>
<evidence type="ECO:0000256" key="4">
    <source>
        <dbReference type="RuleBase" id="RU000509"/>
    </source>
</evidence>
<dbReference type="Gene3D" id="3.20.20.80">
    <property type="entry name" value="Glycosidases"/>
    <property type="match status" value="1"/>
</dbReference>
<dbReference type="SUPFAM" id="SSF51445">
    <property type="entry name" value="(Trans)glycosidases"/>
    <property type="match status" value="1"/>
</dbReference>
<evidence type="ECO:0000256" key="1">
    <source>
        <dbReference type="ARBA" id="ARBA00005652"/>
    </source>
</evidence>
<protein>
    <recommendedName>
        <fullName evidence="4">Beta-amylase</fullName>
        <ecNumber evidence="4">3.2.1.2</ecNumber>
    </recommendedName>
</protein>
<proteinExistence type="inferred from homology"/>
<reference evidence="5" key="1">
    <citation type="journal article" date="2023" name="Science">
        <title>Elucidation of the pathway for biosynthesis of saponin adjuvants from the soapbark tree.</title>
        <authorList>
            <person name="Reed J."/>
            <person name="Orme A."/>
            <person name="El-Demerdash A."/>
            <person name="Owen C."/>
            <person name="Martin L.B.B."/>
            <person name="Misra R.C."/>
            <person name="Kikuchi S."/>
            <person name="Rejzek M."/>
            <person name="Martin A.C."/>
            <person name="Harkess A."/>
            <person name="Leebens-Mack J."/>
            <person name="Louveau T."/>
            <person name="Stephenson M.J."/>
            <person name="Osbourn A."/>
        </authorList>
    </citation>
    <scope>NUCLEOTIDE SEQUENCE</scope>
    <source>
        <strain evidence="5">S10</strain>
    </source>
</reference>
<dbReference type="KEGG" id="qsa:O6P43_021305"/>
<dbReference type="AlphaFoldDB" id="A0AAD7LP51"/>
<organism evidence="5 6">
    <name type="scientific">Quillaja saponaria</name>
    <name type="common">Soap bark tree</name>
    <dbReference type="NCBI Taxonomy" id="32244"/>
    <lineage>
        <taxon>Eukaryota</taxon>
        <taxon>Viridiplantae</taxon>
        <taxon>Streptophyta</taxon>
        <taxon>Embryophyta</taxon>
        <taxon>Tracheophyta</taxon>
        <taxon>Spermatophyta</taxon>
        <taxon>Magnoliopsida</taxon>
        <taxon>eudicotyledons</taxon>
        <taxon>Gunneridae</taxon>
        <taxon>Pentapetalae</taxon>
        <taxon>rosids</taxon>
        <taxon>fabids</taxon>
        <taxon>Fabales</taxon>
        <taxon>Quillajaceae</taxon>
        <taxon>Quillaja</taxon>
    </lineage>
</organism>
<keyword evidence="2 4" id="KW-0119">Carbohydrate metabolism</keyword>
<dbReference type="EC" id="3.2.1.2" evidence="4"/>
<keyword evidence="6" id="KW-1185">Reference proteome</keyword>
<dbReference type="GO" id="GO:0000272">
    <property type="term" value="P:polysaccharide catabolic process"/>
    <property type="evidence" value="ECO:0007669"/>
    <property type="project" value="UniProtKB-KW"/>
</dbReference>
<evidence type="ECO:0000256" key="2">
    <source>
        <dbReference type="ARBA" id="ARBA00023277"/>
    </source>
</evidence>
<keyword evidence="4" id="KW-0378">Hydrolase</keyword>
<comment type="similarity">
    <text evidence="1 4">Belongs to the glycosyl hydrolase 14 family.</text>
</comment>